<keyword evidence="3" id="KW-1185">Reference proteome</keyword>
<dbReference type="Proteomes" id="UP000265520">
    <property type="component" value="Unassembled WGS sequence"/>
</dbReference>
<sequence length="37" mass="4280">MPQTLEQTQQQTQSAGNESQDDHVDQECLLEIMPYEN</sequence>
<reference evidence="2 3" key="1">
    <citation type="journal article" date="2018" name="Front. Plant Sci.">
        <title>Red Clover (Trifolium pratense) and Zigzag Clover (T. medium) - A Picture of Genomic Similarities and Differences.</title>
        <authorList>
            <person name="Dluhosova J."/>
            <person name="Istvanek J."/>
            <person name="Nedelnik J."/>
            <person name="Repkova J."/>
        </authorList>
    </citation>
    <scope>NUCLEOTIDE SEQUENCE [LARGE SCALE GENOMIC DNA]</scope>
    <source>
        <strain evidence="3">cv. 10/8</strain>
        <tissue evidence="2">Leaf</tissue>
    </source>
</reference>
<feature type="region of interest" description="Disordered" evidence="1">
    <location>
        <begin position="1"/>
        <end position="26"/>
    </location>
</feature>
<evidence type="ECO:0000313" key="3">
    <source>
        <dbReference type="Proteomes" id="UP000265520"/>
    </source>
</evidence>
<feature type="compositionally biased region" description="Low complexity" evidence="1">
    <location>
        <begin position="1"/>
        <end position="13"/>
    </location>
</feature>
<accession>A0A392TVW1</accession>
<dbReference type="AlphaFoldDB" id="A0A392TVW1"/>
<feature type="non-terminal residue" evidence="2">
    <location>
        <position position="37"/>
    </location>
</feature>
<protein>
    <submittedName>
        <fullName evidence="2">Uncharacterized protein</fullName>
    </submittedName>
</protein>
<dbReference type="EMBL" id="LXQA010655546">
    <property type="protein sequence ID" value="MCI64420.1"/>
    <property type="molecule type" value="Genomic_DNA"/>
</dbReference>
<evidence type="ECO:0000313" key="2">
    <source>
        <dbReference type="EMBL" id="MCI64420.1"/>
    </source>
</evidence>
<name>A0A392TVW1_9FABA</name>
<evidence type="ECO:0000256" key="1">
    <source>
        <dbReference type="SAM" id="MobiDB-lite"/>
    </source>
</evidence>
<organism evidence="2 3">
    <name type="scientific">Trifolium medium</name>
    <dbReference type="NCBI Taxonomy" id="97028"/>
    <lineage>
        <taxon>Eukaryota</taxon>
        <taxon>Viridiplantae</taxon>
        <taxon>Streptophyta</taxon>
        <taxon>Embryophyta</taxon>
        <taxon>Tracheophyta</taxon>
        <taxon>Spermatophyta</taxon>
        <taxon>Magnoliopsida</taxon>
        <taxon>eudicotyledons</taxon>
        <taxon>Gunneridae</taxon>
        <taxon>Pentapetalae</taxon>
        <taxon>rosids</taxon>
        <taxon>fabids</taxon>
        <taxon>Fabales</taxon>
        <taxon>Fabaceae</taxon>
        <taxon>Papilionoideae</taxon>
        <taxon>50 kb inversion clade</taxon>
        <taxon>NPAAA clade</taxon>
        <taxon>Hologalegina</taxon>
        <taxon>IRL clade</taxon>
        <taxon>Trifolieae</taxon>
        <taxon>Trifolium</taxon>
    </lineage>
</organism>
<proteinExistence type="predicted"/>
<comment type="caution">
    <text evidence="2">The sequence shown here is derived from an EMBL/GenBank/DDBJ whole genome shotgun (WGS) entry which is preliminary data.</text>
</comment>